<gene>
    <name evidence="1" type="ORF">HPB50_022199</name>
</gene>
<organism evidence="1 2">
    <name type="scientific">Hyalomma asiaticum</name>
    <name type="common">Tick</name>
    <dbReference type="NCBI Taxonomy" id="266040"/>
    <lineage>
        <taxon>Eukaryota</taxon>
        <taxon>Metazoa</taxon>
        <taxon>Ecdysozoa</taxon>
        <taxon>Arthropoda</taxon>
        <taxon>Chelicerata</taxon>
        <taxon>Arachnida</taxon>
        <taxon>Acari</taxon>
        <taxon>Parasitiformes</taxon>
        <taxon>Ixodida</taxon>
        <taxon>Ixodoidea</taxon>
        <taxon>Ixodidae</taxon>
        <taxon>Hyalomminae</taxon>
        <taxon>Hyalomma</taxon>
    </lineage>
</organism>
<evidence type="ECO:0000313" key="2">
    <source>
        <dbReference type="Proteomes" id="UP000821845"/>
    </source>
</evidence>
<name>A0ACB7TBV6_HYAAI</name>
<dbReference type="EMBL" id="CM023490">
    <property type="protein sequence ID" value="KAH6943504.1"/>
    <property type="molecule type" value="Genomic_DNA"/>
</dbReference>
<keyword evidence="2" id="KW-1185">Reference proteome</keyword>
<sequence length="121" mass="13749">MFSRRPLAKAETKPRGKLRQWSKHVLRYTICRNETACREREKVPTVFSPASLCRAPQLQNKPQWWPMRLRVKQLRTAYQTNVFGRLQQDAAVKGVVSIGFAVIGCSGAKVQVEAHEPAQAC</sequence>
<proteinExistence type="predicted"/>
<reference evidence="1" key="1">
    <citation type="submission" date="2020-05" db="EMBL/GenBank/DDBJ databases">
        <title>Large-scale comparative analyses of tick genomes elucidate their genetic diversity and vector capacities.</title>
        <authorList>
            <person name="Jia N."/>
            <person name="Wang J."/>
            <person name="Shi W."/>
            <person name="Du L."/>
            <person name="Sun Y."/>
            <person name="Zhan W."/>
            <person name="Jiang J."/>
            <person name="Wang Q."/>
            <person name="Zhang B."/>
            <person name="Ji P."/>
            <person name="Sakyi L.B."/>
            <person name="Cui X."/>
            <person name="Yuan T."/>
            <person name="Jiang B."/>
            <person name="Yang W."/>
            <person name="Lam T.T.-Y."/>
            <person name="Chang Q."/>
            <person name="Ding S."/>
            <person name="Wang X."/>
            <person name="Zhu J."/>
            <person name="Ruan X."/>
            <person name="Zhao L."/>
            <person name="Wei J."/>
            <person name="Que T."/>
            <person name="Du C."/>
            <person name="Cheng J."/>
            <person name="Dai P."/>
            <person name="Han X."/>
            <person name="Huang E."/>
            <person name="Gao Y."/>
            <person name="Liu J."/>
            <person name="Shao H."/>
            <person name="Ye R."/>
            <person name="Li L."/>
            <person name="Wei W."/>
            <person name="Wang X."/>
            <person name="Wang C."/>
            <person name="Yang T."/>
            <person name="Huo Q."/>
            <person name="Li W."/>
            <person name="Guo W."/>
            <person name="Chen H."/>
            <person name="Zhou L."/>
            <person name="Ni X."/>
            <person name="Tian J."/>
            <person name="Zhou Y."/>
            <person name="Sheng Y."/>
            <person name="Liu T."/>
            <person name="Pan Y."/>
            <person name="Xia L."/>
            <person name="Li J."/>
            <person name="Zhao F."/>
            <person name="Cao W."/>
        </authorList>
    </citation>
    <scope>NUCLEOTIDE SEQUENCE</scope>
    <source>
        <strain evidence="1">Hyas-2018</strain>
    </source>
</reference>
<evidence type="ECO:0000313" key="1">
    <source>
        <dbReference type="EMBL" id="KAH6943504.1"/>
    </source>
</evidence>
<comment type="caution">
    <text evidence="1">The sequence shown here is derived from an EMBL/GenBank/DDBJ whole genome shotgun (WGS) entry which is preliminary data.</text>
</comment>
<protein>
    <submittedName>
        <fullName evidence="1">Uncharacterized protein</fullName>
    </submittedName>
</protein>
<accession>A0ACB7TBV6</accession>
<dbReference type="Proteomes" id="UP000821845">
    <property type="component" value="Chromosome 10"/>
</dbReference>